<feature type="signal peptide" evidence="1">
    <location>
        <begin position="1"/>
        <end position="23"/>
    </location>
</feature>
<proteinExistence type="predicted"/>
<dbReference type="Pfam" id="PF08757">
    <property type="entry name" value="CotH"/>
    <property type="match status" value="1"/>
</dbReference>
<name>A0A5M8P4M8_9BACT</name>
<reference evidence="4 5" key="1">
    <citation type="submission" date="2019-03" db="EMBL/GenBank/DDBJ databases">
        <title>Single cell metagenomics reveals metabolic interactions within the superorganism composed of flagellate Streblomastix strix and complex community of Bacteroidetes bacteria on its surface.</title>
        <authorList>
            <person name="Treitli S.C."/>
            <person name="Kolisko M."/>
            <person name="Husnik F."/>
            <person name="Keeling P."/>
            <person name="Hampl V."/>
        </authorList>
    </citation>
    <scope>NUCLEOTIDE SEQUENCE [LARGE SCALE GENOMIC DNA]</scope>
    <source>
        <strain evidence="4">St1</strain>
    </source>
</reference>
<dbReference type="EMBL" id="SNRX01000002">
    <property type="protein sequence ID" value="KAA6303296.1"/>
    <property type="molecule type" value="Genomic_DNA"/>
</dbReference>
<dbReference type="SUPFAM" id="SSF50370">
    <property type="entry name" value="Ricin B-like lectins"/>
    <property type="match status" value="1"/>
</dbReference>
<keyword evidence="1" id="KW-0732">Signal</keyword>
<dbReference type="InterPro" id="IPR026444">
    <property type="entry name" value="Secre_tail"/>
</dbReference>
<evidence type="ECO:0000313" key="5">
    <source>
        <dbReference type="Proteomes" id="UP000324575"/>
    </source>
</evidence>
<accession>A0A5M8P4M8</accession>
<dbReference type="EMBL" id="SNRX01000002">
    <property type="protein sequence ID" value="KAA6303351.1"/>
    <property type="molecule type" value="Genomic_DNA"/>
</dbReference>
<evidence type="ECO:0000313" key="3">
    <source>
        <dbReference type="EMBL" id="KAA6303296.1"/>
    </source>
</evidence>
<dbReference type="NCBIfam" id="TIGR04183">
    <property type="entry name" value="Por_Secre_tail"/>
    <property type="match status" value="1"/>
</dbReference>
<dbReference type="Gene3D" id="2.80.10.50">
    <property type="match status" value="1"/>
</dbReference>
<evidence type="ECO:0000256" key="1">
    <source>
        <dbReference type="SAM" id="SignalP"/>
    </source>
</evidence>
<comment type="caution">
    <text evidence="4">The sequence shown here is derived from an EMBL/GenBank/DDBJ whole genome shotgun (WGS) entry which is preliminary data.</text>
</comment>
<feature type="domain" description="Ricin B lectin" evidence="2">
    <location>
        <begin position="432"/>
        <end position="570"/>
    </location>
</feature>
<organism evidence="4 5">
    <name type="scientific">Candidatus Ordinivivax streblomastigis</name>
    <dbReference type="NCBI Taxonomy" id="2540710"/>
    <lineage>
        <taxon>Bacteria</taxon>
        <taxon>Pseudomonadati</taxon>
        <taxon>Bacteroidota</taxon>
        <taxon>Bacteroidia</taxon>
        <taxon>Bacteroidales</taxon>
        <taxon>Candidatus Ordinivivax</taxon>
    </lineage>
</organism>
<dbReference type="InterPro" id="IPR000772">
    <property type="entry name" value="Ricin_B_lectin"/>
</dbReference>
<evidence type="ECO:0000313" key="4">
    <source>
        <dbReference type="EMBL" id="KAA6303351.1"/>
    </source>
</evidence>
<dbReference type="Proteomes" id="UP000324575">
    <property type="component" value="Unassembled WGS sequence"/>
</dbReference>
<dbReference type="AlphaFoldDB" id="A0A5M8P4M8"/>
<dbReference type="InterPro" id="IPR014867">
    <property type="entry name" value="Spore_coat_CotH_CotH2/3/7"/>
</dbReference>
<sequence length="675" mass="76426">MRKTYNSYWLLMIGLLVCRALDAQNQLTNIPALYITTETGTNPTSKEVYQAGHIMIKSSDPTEVLDMDVEIRGRGNSTWGLAKKPYRIKLANKQHLLNMPAEAKNWVLLANYGDKTLIRNALAFEIGKLVELEYTPAYRFVDLYLNGAYQGNYMLTDQVEVKKNRVPVQEQAVGTTAFPDLSGGYLLEVDGFGGSEPVHFNTSHNMTVTVKYPKDDEITSEQLTYIKKFTQTFEDALFSSDFKNPTSGYRAYVDEHSLINWYIACELTGNPDAFWSIYMYKYRNSDKLYFGPLWDFDIAFNNDDRLGDAVQKLMRNSAHDPKAWIKRMWEDPWFKQAVNTRWLQLRADKKISETLLGAIDAIVSEIDASQKENFKKWNNLSAKIFREQFLFPTYNVGITFLKQYIQTRVSFLTTSFASDLPEEGSVPFVAEPYYYSITNKNSTNRITVSDPSTELDQPLVMWSAAPDDYSQEWKFVSLGDGVYQIINRNSELAIAGNGYSNNLIQVTPSATDKKQQWRVVPVSTGNLYGLINESSHYSINNSGGNKSNGTPAIEYTERITESANQQWYIQKVNIIVIEIPTPIDPVENSFSTSQVAIYPNPASDILHIQLFENNTTGSRNISVEIVSLSGKSVRKFTSTGTTTIDIPVKNIVPGMYLAKVTTNDAHPIINKIIIK</sequence>
<dbReference type="PROSITE" id="PS50231">
    <property type="entry name" value="RICIN_B_LECTIN"/>
    <property type="match status" value="1"/>
</dbReference>
<dbReference type="Pfam" id="PF14200">
    <property type="entry name" value="RicinB_lectin_2"/>
    <property type="match status" value="1"/>
</dbReference>
<dbReference type="Pfam" id="PF18962">
    <property type="entry name" value="Por_Secre_tail"/>
    <property type="match status" value="1"/>
</dbReference>
<feature type="chain" id="PRO_5033856569" description="Ricin B lectin domain-containing protein" evidence="1">
    <location>
        <begin position="24"/>
        <end position="675"/>
    </location>
</feature>
<protein>
    <recommendedName>
        <fullName evidence="2">Ricin B lectin domain-containing protein</fullName>
    </recommendedName>
</protein>
<evidence type="ECO:0000259" key="2">
    <source>
        <dbReference type="SMART" id="SM00458"/>
    </source>
</evidence>
<dbReference type="CDD" id="cd00161">
    <property type="entry name" value="beta-trefoil_Ricin-like"/>
    <property type="match status" value="1"/>
</dbReference>
<gene>
    <name evidence="3" type="ORF">EZS26_000456</name>
    <name evidence="4" type="ORF">EZS26_000511</name>
</gene>
<dbReference type="SMART" id="SM00458">
    <property type="entry name" value="RICIN"/>
    <property type="match status" value="1"/>
</dbReference>
<dbReference type="InterPro" id="IPR035992">
    <property type="entry name" value="Ricin_B-like_lectins"/>
</dbReference>